<proteinExistence type="predicted"/>
<keyword evidence="2" id="KW-1185">Reference proteome</keyword>
<dbReference type="Proteomes" id="UP000006859">
    <property type="component" value="Chromosome"/>
</dbReference>
<name>E0SAH8_DICD3</name>
<organism evidence="1 2">
    <name type="scientific">Dickeya dadantii (strain 3937)</name>
    <name type="common">Erwinia chrysanthemi (strain 3937)</name>
    <dbReference type="NCBI Taxonomy" id="198628"/>
    <lineage>
        <taxon>Bacteria</taxon>
        <taxon>Pseudomonadati</taxon>
        <taxon>Pseudomonadota</taxon>
        <taxon>Gammaproteobacteria</taxon>
        <taxon>Enterobacterales</taxon>
        <taxon>Pectobacteriaceae</taxon>
        <taxon>Dickeya</taxon>
    </lineage>
</organism>
<reference evidence="1 2" key="1">
    <citation type="journal article" date="2011" name="J. Bacteriol.">
        <title>Genome sequence of the plant-pathogenic bacterium Dickeya dadantii 3937.</title>
        <authorList>
            <person name="Glasner J.D."/>
            <person name="Yang C.H."/>
            <person name="Reverchon S."/>
            <person name="Hugouvieux-Cotte-Pattat N."/>
            <person name="Condemine G."/>
            <person name="Bohin J.P."/>
            <person name="Van Gijsegem F."/>
            <person name="Yang S."/>
            <person name="Franza T."/>
            <person name="Expert D."/>
            <person name="Plunkett G. III"/>
            <person name="San Francisco M.J."/>
            <person name="Charkowski A.O."/>
            <person name="Py B."/>
            <person name="Bell K."/>
            <person name="Rauscher L."/>
            <person name="Rodriguez-Palenzuela P."/>
            <person name="Toussaint A."/>
            <person name="Holeva M.C."/>
            <person name="He S.Y."/>
            <person name="Douet V."/>
            <person name="Boccara M."/>
            <person name="Blanco C."/>
            <person name="Toth I."/>
            <person name="Anderson B.D."/>
            <person name="Biehl B.S."/>
            <person name="Mau B."/>
            <person name="Flynn S.M."/>
            <person name="Barras F."/>
            <person name="Lindeberg M."/>
            <person name="Birch P.R."/>
            <person name="Tsuyumu S."/>
            <person name="Shi X."/>
            <person name="Hibbing M."/>
            <person name="Yap M.N."/>
            <person name="Carpentier M."/>
            <person name="Dassa E."/>
            <person name="Umehara M."/>
            <person name="Kim J.F."/>
            <person name="Rusch M."/>
            <person name="Soni P."/>
            <person name="Mayhew G.F."/>
            <person name="Fouts D.E."/>
            <person name="Gill S.R."/>
            <person name="Blattner F.R."/>
            <person name="Keen N.T."/>
            <person name="Perna N.T."/>
        </authorList>
    </citation>
    <scope>NUCLEOTIDE SEQUENCE [LARGE SCALE GENOMIC DNA]</scope>
    <source>
        <strain evidence="1 2">3937</strain>
    </source>
</reference>
<dbReference type="KEGG" id="ddd:Dda3937_01731"/>
<dbReference type="EMBL" id="CP002038">
    <property type="protein sequence ID" value="ADM97036.1"/>
    <property type="molecule type" value="Genomic_DNA"/>
</dbReference>
<accession>E0SAH8</accession>
<dbReference type="AlphaFoldDB" id="E0SAH8"/>
<dbReference type="HOGENOM" id="CLU_2805551_0_0_6"/>
<dbReference type="eggNOG" id="COG2801">
    <property type="taxonomic scope" value="Bacteria"/>
</dbReference>
<gene>
    <name evidence="1" type="ordered locus">Dda3937_01731</name>
</gene>
<sequence>MSFVVFDPLERFTGWYNEMHRYSGIRYVTLGLRYRGEDRALLKNREEVYQKTKAQHPERWSGRTRKW</sequence>
<evidence type="ECO:0000313" key="1">
    <source>
        <dbReference type="EMBL" id="ADM97036.1"/>
    </source>
</evidence>
<protein>
    <submittedName>
        <fullName evidence="1">Putative transposase</fullName>
    </submittedName>
</protein>
<evidence type="ECO:0000313" key="2">
    <source>
        <dbReference type="Proteomes" id="UP000006859"/>
    </source>
</evidence>